<gene>
    <name evidence="1" type="ORF">C4B68_33725</name>
</gene>
<organism evidence="1 2">
    <name type="scientific">Streptomyces dengpaensis</name>
    <dbReference type="NCBI Taxonomy" id="2049881"/>
    <lineage>
        <taxon>Bacteria</taxon>
        <taxon>Bacillati</taxon>
        <taxon>Actinomycetota</taxon>
        <taxon>Actinomycetes</taxon>
        <taxon>Kitasatosporales</taxon>
        <taxon>Streptomycetaceae</taxon>
        <taxon>Streptomyces</taxon>
    </lineage>
</organism>
<accession>A0ABN5I9P9</accession>
<evidence type="ECO:0000313" key="2">
    <source>
        <dbReference type="Proteomes" id="UP000238413"/>
    </source>
</evidence>
<sequence>MNFDPLTTFDEITSSVPRVSPFRTMWNEAEELLHATRPDGFEVEEIGRIAFADLPEAERKDALDELFYTYWTALLDDRETRAAQGGGAA</sequence>
<dbReference type="EMBL" id="CP026652">
    <property type="protein sequence ID" value="AVH59912.1"/>
    <property type="molecule type" value="Genomic_DNA"/>
</dbReference>
<evidence type="ECO:0008006" key="3">
    <source>
        <dbReference type="Google" id="ProtNLM"/>
    </source>
</evidence>
<dbReference type="Proteomes" id="UP000238413">
    <property type="component" value="Chromosome"/>
</dbReference>
<dbReference type="RefSeq" id="WP_099500292.1">
    <property type="nucleotide sequence ID" value="NZ_CP026652.1"/>
</dbReference>
<proteinExistence type="predicted"/>
<reference evidence="1 2" key="1">
    <citation type="submission" date="2018-02" db="EMBL/GenBank/DDBJ databases">
        <title>Complete genome sequence of Streptomyces dengpaensis, the producer of angucyclines.</title>
        <authorList>
            <person name="Yumei L."/>
        </authorList>
    </citation>
    <scope>NUCLEOTIDE SEQUENCE [LARGE SCALE GENOMIC DNA]</scope>
    <source>
        <strain evidence="1 2">XZHG99</strain>
    </source>
</reference>
<keyword evidence="2" id="KW-1185">Reference proteome</keyword>
<protein>
    <recommendedName>
        <fullName evidence="3">Transcriptional regulator</fullName>
    </recommendedName>
</protein>
<name>A0ABN5I9P9_9ACTN</name>
<evidence type="ECO:0000313" key="1">
    <source>
        <dbReference type="EMBL" id="AVH59912.1"/>
    </source>
</evidence>